<gene>
    <name evidence="1" type="ORF">PRIO_2795</name>
</gene>
<dbReference type="KEGG" id="pri:PRIO_2795"/>
<proteinExistence type="predicted"/>
<evidence type="ECO:0008006" key="3">
    <source>
        <dbReference type="Google" id="ProtNLM"/>
    </source>
</evidence>
<evidence type="ECO:0000313" key="2">
    <source>
        <dbReference type="Proteomes" id="UP000033163"/>
    </source>
</evidence>
<dbReference type="Proteomes" id="UP000033163">
    <property type="component" value="Chromosome I"/>
</dbReference>
<evidence type="ECO:0000313" key="1">
    <source>
        <dbReference type="EMBL" id="CQR55199.1"/>
    </source>
</evidence>
<reference evidence="2" key="1">
    <citation type="submission" date="2015-03" db="EMBL/GenBank/DDBJ databases">
        <authorList>
            <person name="Wibberg D."/>
        </authorList>
    </citation>
    <scope>NUCLEOTIDE SEQUENCE [LARGE SCALE GENOMIC DNA]</scope>
</reference>
<dbReference type="AlphaFoldDB" id="A0A0E4CWE7"/>
<name>A0A0E4CWE7_9BACL</name>
<dbReference type="HOGENOM" id="CLU_1127275_0_0_9"/>
<accession>A0A0E4CWE7</accession>
<dbReference type="STRING" id="483937.AMQ84_06660"/>
<organism evidence="1 2">
    <name type="scientific">Paenibacillus riograndensis SBR5</name>
    <dbReference type="NCBI Taxonomy" id="1073571"/>
    <lineage>
        <taxon>Bacteria</taxon>
        <taxon>Bacillati</taxon>
        <taxon>Bacillota</taxon>
        <taxon>Bacilli</taxon>
        <taxon>Bacillales</taxon>
        <taxon>Paenibacillaceae</taxon>
        <taxon>Paenibacillus</taxon>
        <taxon>Paenibacillus sonchi group</taxon>
    </lineage>
</organism>
<protein>
    <recommendedName>
        <fullName evidence="3">HEAT repeat domain-containing protein</fullName>
    </recommendedName>
</protein>
<sequence>MEKRGFKMKENPAILTALQQQIDDREQWALLTDYMLHESGLPGPRANLTLAGSFAGLFARPEVTETAWELISAWSHLPESEAKTGDPQEYLPFCAVWACGAHYAHADSIRRSQAEERLQAAMNDGRWRLREAAAMGLQSLGEYDFALLRELLDGWRSGATLLEQRAFVAALAHPPLLKAEANVLYCLELAAGIMEGIRSSDSVSADQEHFRVLSKGLEYSLSVFAASLPQPGFAMLRKYAASGDPRLIKIVKSNLGKTRLTKNYPDEVAGLLQLLTTC</sequence>
<dbReference type="PATRIC" id="fig|1073571.4.peg.2983"/>
<dbReference type="EMBL" id="LN831776">
    <property type="protein sequence ID" value="CQR55199.1"/>
    <property type="molecule type" value="Genomic_DNA"/>
</dbReference>